<dbReference type="STRING" id="29170.A0A368G8J7"/>
<sequence>MLDGVTENSNTKISKEQALMSILKEKNVLTADLRAMLQEFIDVFAVSDRELTQTDLVVHDIDTGDANPINQKIRPGPIGARKEFKGIIKDLLERGVVEKSQSEWIS</sequence>
<organism evidence="1 2">
    <name type="scientific">Ancylostoma caninum</name>
    <name type="common">Dog hookworm</name>
    <dbReference type="NCBI Taxonomy" id="29170"/>
    <lineage>
        <taxon>Eukaryota</taxon>
        <taxon>Metazoa</taxon>
        <taxon>Ecdysozoa</taxon>
        <taxon>Nematoda</taxon>
        <taxon>Chromadorea</taxon>
        <taxon>Rhabditida</taxon>
        <taxon>Rhabditina</taxon>
        <taxon>Rhabditomorpha</taxon>
        <taxon>Strongyloidea</taxon>
        <taxon>Ancylostomatidae</taxon>
        <taxon>Ancylostomatinae</taxon>
        <taxon>Ancylostoma</taxon>
    </lineage>
</organism>
<dbReference type="Gene3D" id="3.10.10.10">
    <property type="entry name" value="HIV Type 1 Reverse Transcriptase, subunit A, domain 1"/>
    <property type="match status" value="1"/>
</dbReference>
<name>A0A368G8J7_ANCCA</name>
<protein>
    <recommendedName>
        <fullName evidence="3">Reverse transcriptase domain-containing protein</fullName>
    </recommendedName>
</protein>
<dbReference type="AlphaFoldDB" id="A0A368G8J7"/>
<proteinExistence type="predicted"/>
<dbReference type="Proteomes" id="UP000252519">
    <property type="component" value="Unassembled WGS sequence"/>
</dbReference>
<gene>
    <name evidence="1" type="ORF">ANCCAN_14731</name>
</gene>
<accession>A0A368G8J7</accession>
<dbReference type="SUPFAM" id="SSF56672">
    <property type="entry name" value="DNA/RNA polymerases"/>
    <property type="match status" value="1"/>
</dbReference>
<dbReference type="OrthoDB" id="5868781at2759"/>
<evidence type="ECO:0000313" key="2">
    <source>
        <dbReference type="Proteomes" id="UP000252519"/>
    </source>
</evidence>
<evidence type="ECO:0000313" key="1">
    <source>
        <dbReference type="EMBL" id="RCN39330.1"/>
    </source>
</evidence>
<dbReference type="InterPro" id="IPR043502">
    <property type="entry name" value="DNA/RNA_pol_sf"/>
</dbReference>
<keyword evidence="2" id="KW-1185">Reference proteome</keyword>
<reference evidence="1 2" key="1">
    <citation type="submission" date="2014-10" db="EMBL/GenBank/DDBJ databases">
        <title>Draft genome of the hookworm Ancylostoma caninum.</title>
        <authorList>
            <person name="Mitreva M."/>
        </authorList>
    </citation>
    <scope>NUCLEOTIDE SEQUENCE [LARGE SCALE GENOMIC DNA]</scope>
    <source>
        <strain evidence="1 2">Baltimore</strain>
    </source>
</reference>
<comment type="caution">
    <text evidence="1">The sequence shown here is derived from an EMBL/GenBank/DDBJ whole genome shotgun (WGS) entry which is preliminary data.</text>
</comment>
<dbReference type="EMBL" id="JOJR01000344">
    <property type="protein sequence ID" value="RCN39330.1"/>
    <property type="molecule type" value="Genomic_DNA"/>
</dbReference>
<evidence type="ECO:0008006" key="3">
    <source>
        <dbReference type="Google" id="ProtNLM"/>
    </source>
</evidence>